<dbReference type="Proteomes" id="UP001143856">
    <property type="component" value="Unassembled WGS sequence"/>
</dbReference>
<dbReference type="EMBL" id="JAPDGR010001404">
    <property type="protein sequence ID" value="KAJ2983017.1"/>
    <property type="molecule type" value="Genomic_DNA"/>
</dbReference>
<gene>
    <name evidence="1" type="ORF">NUW58_g6325</name>
</gene>
<name>A0ACC1NUJ4_9PEZI</name>
<proteinExistence type="predicted"/>
<accession>A0ACC1NUJ4</accession>
<reference evidence="1" key="1">
    <citation type="submission" date="2022-10" db="EMBL/GenBank/DDBJ databases">
        <title>Genome Sequence of Xylaria curta.</title>
        <authorList>
            <person name="Buettner E."/>
        </authorList>
    </citation>
    <scope>NUCLEOTIDE SEQUENCE</scope>
    <source>
        <strain evidence="1">Babe10</strain>
    </source>
</reference>
<protein>
    <submittedName>
        <fullName evidence="1">Uncharacterized protein</fullName>
    </submittedName>
</protein>
<keyword evidence="2" id="KW-1185">Reference proteome</keyword>
<sequence>MTSFRAFTPADLNRFAKCNLDPLTETYDIGFYLQYYAKWPSLFQVAVDDNGNILGYSRSSQFVQTPNGAALLTLFSNPFRLVMGKTESSPDYFRHSEHYLPWHAHITALTVAPEARRLGIGKILTEKLEAGAEAADAWFIDLFVRKSNEKAIRFYENMGYSVYRVVKDYYGDNVNDPTASGEDAYDMRKPTSRDKSLKHIRNDGRNHEVQPEDVF</sequence>
<evidence type="ECO:0000313" key="2">
    <source>
        <dbReference type="Proteomes" id="UP001143856"/>
    </source>
</evidence>
<organism evidence="1 2">
    <name type="scientific">Xylaria curta</name>
    <dbReference type="NCBI Taxonomy" id="42375"/>
    <lineage>
        <taxon>Eukaryota</taxon>
        <taxon>Fungi</taxon>
        <taxon>Dikarya</taxon>
        <taxon>Ascomycota</taxon>
        <taxon>Pezizomycotina</taxon>
        <taxon>Sordariomycetes</taxon>
        <taxon>Xylariomycetidae</taxon>
        <taxon>Xylariales</taxon>
        <taxon>Xylariaceae</taxon>
        <taxon>Xylaria</taxon>
    </lineage>
</organism>
<evidence type="ECO:0000313" key="1">
    <source>
        <dbReference type="EMBL" id="KAJ2983017.1"/>
    </source>
</evidence>
<comment type="caution">
    <text evidence="1">The sequence shown here is derived from an EMBL/GenBank/DDBJ whole genome shotgun (WGS) entry which is preliminary data.</text>
</comment>